<dbReference type="Pfam" id="PF11798">
    <property type="entry name" value="IMS_HHH"/>
    <property type="match status" value="1"/>
</dbReference>
<dbReference type="InterPro" id="IPR017961">
    <property type="entry name" value="DNA_pol_Y-fam_little_finger"/>
</dbReference>
<dbReference type="CDD" id="cd03586">
    <property type="entry name" value="PolY_Pol_IV_kappa"/>
    <property type="match status" value="1"/>
</dbReference>
<dbReference type="GO" id="GO:0042276">
    <property type="term" value="P:error-prone translesion synthesis"/>
    <property type="evidence" value="ECO:0007669"/>
    <property type="project" value="TreeGrafter"/>
</dbReference>
<dbReference type="RefSeq" id="WP_354702069.1">
    <property type="nucleotide sequence ID" value="NZ_CP114014.1"/>
</dbReference>
<comment type="subunit">
    <text evidence="4">Monomer.</text>
</comment>
<dbReference type="GO" id="GO:0003887">
    <property type="term" value="F:DNA-directed DNA polymerase activity"/>
    <property type="evidence" value="ECO:0007669"/>
    <property type="project" value="UniProtKB-UniRule"/>
</dbReference>
<comment type="catalytic activity">
    <reaction evidence="3 4">
        <text>DNA(n) + a 2'-deoxyribonucleoside 5'-triphosphate = DNA(n+1) + diphosphate</text>
        <dbReference type="Rhea" id="RHEA:22508"/>
        <dbReference type="Rhea" id="RHEA-COMP:17339"/>
        <dbReference type="Rhea" id="RHEA-COMP:17340"/>
        <dbReference type="ChEBI" id="CHEBI:33019"/>
        <dbReference type="ChEBI" id="CHEBI:61560"/>
        <dbReference type="ChEBI" id="CHEBI:173112"/>
        <dbReference type="EC" id="2.7.7.7"/>
    </reaction>
</comment>
<dbReference type="EC" id="2.7.7.7" evidence="4"/>
<dbReference type="NCBIfam" id="NF002677">
    <property type="entry name" value="PRK02406.1"/>
    <property type="match status" value="1"/>
</dbReference>
<dbReference type="Gene3D" id="1.10.150.20">
    <property type="entry name" value="5' to 3' exonuclease, C-terminal subdomain"/>
    <property type="match status" value="1"/>
</dbReference>
<dbReference type="Gene3D" id="3.30.1490.100">
    <property type="entry name" value="DNA polymerase, Y-family, little finger domain"/>
    <property type="match status" value="1"/>
</dbReference>
<feature type="active site" evidence="4">
    <location>
        <position position="102"/>
    </location>
</feature>
<dbReference type="Gene3D" id="3.30.70.270">
    <property type="match status" value="1"/>
</dbReference>
<keyword evidence="4" id="KW-0515">Mutator protein</keyword>
<dbReference type="InterPro" id="IPR024728">
    <property type="entry name" value="PolY_HhH_motif"/>
</dbReference>
<keyword evidence="4" id="KW-0234">DNA repair</keyword>
<dbReference type="InterPro" id="IPR050116">
    <property type="entry name" value="DNA_polymerase-Y"/>
</dbReference>
<dbReference type="HAMAP" id="MF_01113">
    <property type="entry name" value="DNApol_IV"/>
    <property type="match status" value="1"/>
</dbReference>
<keyword evidence="4 6" id="KW-0548">Nucleotidyltransferase</keyword>
<dbReference type="GO" id="GO:0009432">
    <property type="term" value="P:SOS response"/>
    <property type="evidence" value="ECO:0007669"/>
    <property type="project" value="TreeGrafter"/>
</dbReference>
<dbReference type="AlphaFoldDB" id="A0AAU7AVB4"/>
<accession>A0AAU7AVB4</accession>
<sequence length="357" mass="38146">MIWARTILHADLDAFFASVEQRDDPRLQGRPVIVGGGVVLAASYEARAHGVRSAMGGRRAQQLCPQAIVVPPRFEAYVAASREVFTILDALAGRVEHASIDEGYIEPGGEPLTTDGVREFASGLRRAVRDRAGLPISIGAAPSKVVAKIASAMAKPDGLLVVEPDGVLDFLHPLEVDRIPGVGPATGERLNAHGLVTVGDLAAAGEAALVEVLGKAGGRRLHAIAHGRETTRLQTTRRRRSYGAQRALGRRRLTDEELQEALDGLVERVANRMAARGARGRTVVLRLRYADFERGTRSYTLPRATGDARALGRVAATLLRDAARTIEQRGVTLVGVTISGIERDDDGQLVLPLDPAA</sequence>
<comment type="subcellular location">
    <subcellularLocation>
        <location evidence="4">Cytoplasm</location>
    </subcellularLocation>
</comment>
<dbReference type="NCBIfam" id="NF003015">
    <property type="entry name" value="PRK03858.1"/>
    <property type="match status" value="1"/>
</dbReference>
<protein>
    <recommendedName>
        <fullName evidence="4">DNA polymerase IV</fullName>
        <shortName evidence="4">Pol IV</shortName>
        <ecNumber evidence="4">2.7.7.7</ecNumber>
    </recommendedName>
</protein>
<comment type="function">
    <text evidence="2 4">Poorly processive, error-prone DNA polymerase involved in untargeted mutagenesis. Copies undamaged DNA at stalled replication forks, which arise in vivo from mismatched or misaligned primer ends. These misaligned primers can be extended by PolIV. Exhibits no 3'-5' exonuclease (proofreading) activity. May be involved in translesional synthesis, in conjunction with the beta clamp from PolIII.</text>
</comment>
<proteinExistence type="inferred from homology"/>
<organism evidence="6">
    <name type="scientific">Paraconexibacter sp. AEG42_29</name>
    <dbReference type="NCBI Taxonomy" id="2997339"/>
    <lineage>
        <taxon>Bacteria</taxon>
        <taxon>Bacillati</taxon>
        <taxon>Actinomycetota</taxon>
        <taxon>Thermoleophilia</taxon>
        <taxon>Solirubrobacterales</taxon>
        <taxon>Paraconexibacteraceae</taxon>
        <taxon>Paraconexibacter</taxon>
    </lineage>
</organism>
<dbReference type="PANTHER" id="PTHR11076:SF33">
    <property type="entry name" value="DNA POLYMERASE KAPPA"/>
    <property type="match status" value="1"/>
</dbReference>
<comment type="cofactor">
    <cofactor evidence="4">
        <name>Mg(2+)</name>
        <dbReference type="ChEBI" id="CHEBI:18420"/>
    </cofactor>
    <text evidence="4">Binds 2 magnesium ions per subunit.</text>
</comment>
<dbReference type="Pfam" id="PF00817">
    <property type="entry name" value="IMS"/>
    <property type="match status" value="1"/>
</dbReference>
<reference evidence="6" key="1">
    <citation type="submission" date="2022-12" db="EMBL/GenBank/DDBJ databases">
        <title>Paraconexibacter alkalitolerans sp. nov. and Baekduia alba sp. nov., isolated from soil and emended description of the genera Paraconexibacter (Chun et al., 2020) and Baekduia (An et al., 2020).</title>
        <authorList>
            <person name="Vieira S."/>
            <person name="Huber K.J."/>
            <person name="Geppert A."/>
            <person name="Wolf J."/>
            <person name="Neumann-Schaal M."/>
            <person name="Muesken M."/>
            <person name="Overmann J."/>
        </authorList>
    </citation>
    <scope>NUCLEOTIDE SEQUENCE</scope>
    <source>
        <strain evidence="6">AEG42_29</strain>
    </source>
</reference>
<dbReference type="PANTHER" id="PTHR11076">
    <property type="entry name" value="DNA REPAIR POLYMERASE UMUC / TRANSFERASE FAMILY MEMBER"/>
    <property type="match status" value="1"/>
</dbReference>
<evidence type="ECO:0000256" key="2">
    <source>
        <dbReference type="ARBA" id="ARBA00025589"/>
    </source>
</evidence>
<feature type="binding site" evidence="4">
    <location>
        <position position="11"/>
    </location>
    <ligand>
        <name>Mg(2+)</name>
        <dbReference type="ChEBI" id="CHEBI:18420"/>
    </ligand>
</feature>
<keyword evidence="4" id="KW-0479">Metal-binding</keyword>
<dbReference type="KEGG" id="parq:DSM112329_02422"/>
<keyword evidence="4 6" id="KW-0808">Transferase</keyword>
<evidence type="ECO:0000313" key="6">
    <source>
        <dbReference type="EMBL" id="XAY05565.1"/>
    </source>
</evidence>
<dbReference type="GO" id="GO:0006261">
    <property type="term" value="P:DNA-templated DNA replication"/>
    <property type="evidence" value="ECO:0007669"/>
    <property type="project" value="UniProtKB-UniRule"/>
</dbReference>
<keyword evidence="4" id="KW-0460">Magnesium</keyword>
<dbReference type="SUPFAM" id="SSF100879">
    <property type="entry name" value="Lesion bypass DNA polymerase (Y-family), little finger domain"/>
    <property type="match status" value="1"/>
</dbReference>
<dbReference type="EMBL" id="CP114014">
    <property type="protein sequence ID" value="XAY05565.1"/>
    <property type="molecule type" value="Genomic_DNA"/>
</dbReference>
<keyword evidence="4" id="KW-0227">DNA damage</keyword>
<dbReference type="Pfam" id="PF11799">
    <property type="entry name" value="IMS_C"/>
    <property type="match status" value="1"/>
</dbReference>
<comment type="similarity">
    <text evidence="1 4">Belongs to the DNA polymerase type-Y family.</text>
</comment>
<evidence type="ECO:0000256" key="4">
    <source>
        <dbReference type="HAMAP-Rule" id="MF_01113"/>
    </source>
</evidence>
<dbReference type="PROSITE" id="PS50173">
    <property type="entry name" value="UMUC"/>
    <property type="match status" value="1"/>
</dbReference>
<evidence type="ECO:0000256" key="3">
    <source>
        <dbReference type="ARBA" id="ARBA00049244"/>
    </source>
</evidence>
<dbReference type="InterPro" id="IPR036775">
    <property type="entry name" value="DNA_pol_Y-fam_lit_finger_sf"/>
</dbReference>
<dbReference type="GO" id="GO:0006281">
    <property type="term" value="P:DNA repair"/>
    <property type="evidence" value="ECO:0007669"/>
    <property type="project" value="UniProtKB-UniRule"/>
</dbReference>
<keyword evidence="4" id="KW-0239">DNA-directed DNA polymerase</keyword>
<dbReference type="InterPro" id="IPR043128">
    <property type="entry name" value="Rev_trsase/Diguanyl_cyclase"/>
</dbReference>
<dbReference type="GO" id="GO:0005829">
    <property type="term" value="C:cytosol"/>
    <property type="evidence" value="ECO:0007669"/>
    <property type="project" value="TreeGrafter"/>
</dbReference>
<keyword evidence="4" id="KW-0235">DNA replication</keyword>
<evidence type="ECO:0000259" key="5">
    <source>
        <dbReference type="PROSITE" id="PS50173"/>
    </source>
</evidence>
<feature type="domain" description="UmuC" evidence="5">
    <location>
        <begin position="7"/>
        <end position="183"/>
    </location>
</feature>
<gene>
    <name evidence="6" type="primary">dinB1_1</name>
    <name evidence="4" type="synonym">dinB</name>
    <name evidence="6" type="ORF">DSM112329_02422</name>
</gene>
<dbReference type="Gene3D" id="3.40.1170.60">
    <property type="match status" value="1"/>
</dbReference>
<keyword evidence="4" id="KW-0963">Cytoplasm</keyword>
<name>A0AAU7AVB4_9ACTN</name>
<dbReference type="GO" id="GO:0003684">
    <property type="term" value="F:damaged DNA binding"/>
    <property type="evidence" value="ECO:0007669"/>
    <property type="project" value="InterPro"/>
</dbReference>
<feature type="binding site" evidence="4">
    <location>
        <position position="101"/>
    </location>
    <ligand>
        <name>Mg(2+)</name>
        <dbReference type="ChEBI" id="CHEBI:18420"/>
    </ligand>
</feature>
<dbReference type="InterPro" id="IPR043502">
    <property type="entry name" value="DNA/RNA_pol_sf"/>
</dbReference>
<feature type="site" description="Substrate discrimination" evidence="4">
    <location>
        <position position="16"/>
    </location>
</feature>
<dbReference type="InterPro" id="IPR022880">
    <property type="entry name" value="DNApol_IV"/>
</dbReference>
<keyword evidence="4" id="KW-0238">DNA-binding</keyword>
<dbReference type="GO" id="GO:0000287">
    <property type="term" value="F:magnesium ion binding"/>
    <property type="evidence" value="ECO:0007669"/>
    <property type="project" value="UniProtKB-UniRule"/>
</dbReference>
<evidence type="ECO:0000256" key="1">
    <source>
        <dbReference type="ARBA" id="ARBA00010945"/>
    </source>
</evidence>
<dbReference type="SUPFAM" id="SSF56672">
    <property type="entry name" value="DNA/RNA polymerases"/>
    <property type="match status" value="1"/>
</dbReference>
<dbReference type="InterPro" id="IPR001126">
    <property type="entry name" value="UmuC"/>
</dbReference>